<dbReference type="InterPro" id="IPR029068">
    <property type="entry name" value="Glyas_Bleomycin-R_OHBP_Dase"/>
</dbReference>
<keyword evidence="2" id="KW-0223">Dioxygenase</keyword>
<dbReference type="AlphaFoldDB" id="A0A368JKX4"/>
<dbReference type="SUPFAM" id="SSF54593">
    <property type="entry name" value="Glyoxalase/Bleomycin resistance protein/Dihydroxybiphenyl dioxygenase"/>
    <property type="match status" value="1"/>
</dbReference>
<organism evidence="2 3">
    <name type="scientific">Larkinella punicea</name>
    <dbReference type="NCBI Taxonomy" id="2315727"/>
    <lineage>
        <taxon>Bacteria</taxon>
        <taxon>Pseudomonadati</taxon>
        <taxon>Bacteroidota</taxon>
        <taxon>Cytophagia</taxon>
        <taxon>Cytophagales</taxon>
        <taxon>Spirosomataceae</taxon>
        <taxon>Larkinella</taxon>
    </lineage>
</organism>
<accession>A0A368JKX4</accession>
<gene>
    <name evidence="2" type="ORF">DUE52_20095</name>
</gene>
<evidence type="ECO:0000259" key="1">
    <source>
        <dbReference type="PROSITE" id="PS51819"/>
    </source>
</evidence>
<dbReference type="Proteomes" id="UP000253383">
    <property type="component" value="Unassembled WGS sequence"/>
</dbReference>
<evidence type="ECO:0000313" key="3">
    <source>
        <dbReference type="Proteomes" id="UP000253383"/>
    </source>
</evidence>
<sequence length="143" mass="15925">MATKIFVNLPVKDLNKSVAFFTQLGYRFNPQFTDENATCMIISEDIFVMLLVEPFFQSFTKKAIADSTKTTESIICLSAESREAVDELVSKAVAAGGKTPNEKQDQGFMYGHGFEDLDGHLWEVMWMDPSAVEQEQPAAEASN</sequence>
<protein>
    <submittedName>
        <fullName evidence="2">Glyoxalase/bleomycin resistance/extradiol dioxygenase family protein</fullName>
    </submittedName>
</protein>
<dbReference type="OrthoDB" id="9798430at2"/>
<dbReference type="Gene3D" id="3.10.180.10">
    <property type="entry name" value="2,3-Dihydroxybiphenyl 1,2-Dioxygenase, domain 1"/>
    <property type="match status" value="1"/>
</dbReference>
<feature type="domain" description="VOC" evidence="1">
    <location>
        <begin position="3"/>
        <end position="127"/>
    </location>
</feature>
<dbReference type="InterPro" id="IPR053863">
    <property type="entry name" value="Glyoxy/Ble-like_N"/>
</dbReference>
<keyword evidence="2" id="KW-0560">Oxidoreductase</keyword>
<name>A0A368JKX4_9BACT</name>
<keyword evidence="3" id="KW-1185">Reference proteome</keyword>
<dbReference type="PANTHER" id="PTHR36503:SF2">
    <property type="entry name" value="BLR2408 PROTEIN"/>
    <property type="match status" value="1"/>
</dbReference>
<dbReference type="EMBL" id="QOWE01000017">
    <property type="protein sequence ID" value="RCR67706.1"/>
    <property type="molecule type" value="Genomic_DNA"/>
</dbReference>
<proteinExistence type="predicted"/>
<comment type="caution">
    <text evidence="2">The sequence shown here is derived from an EMBL/GenBank/DDBJ whole genome shotgun (WGS) entry which is preliminary data.</text>
</comment>
<dbReference type="InterPro" id="IPR037523">
    <property type="entry name" value="VOC_core"/>
</dbReference>
<dbReference type="RefSeq" id="WP_114407837.1">
    <property type="nucleotide sequence ID" value="NZ_QOWE01000017.1"/>
</dbReference>
<evidence type="ECO:0000313" key="2">
    <source>
        <dbReference type="EMBL" id="RCR67706.1"/>
    </source>
</evidence>
<dbReference type="GO" id="GO:0051213">
    <property type="term" value="F:dioxygenase activity"/>
    <property type="evidence" value="ECO:0007669"/>
    <property type="project" value="UniProtKB-KW"/>
</dbReference>
<dbReference type="PANTHER" id="PTHR36503">
    <property type="entry name" value="BLR2520 PROTEIN"/>
    <property type="match status" value="1"/>
</dbReference>
<dbReference type="Pfam" id="PF22677">
    <property type="entry name" value="Ble-like_N"/>
    <property type="match status" value="1"/>
</dbReference>
<dbReference type="CDD" id="cd09012">
    <property type="entry name" value="VOC_like"/>
    <property type="match status" value="1"/>
</dbReference>
<reference evidence="2 3" key="1">
    <citation type="submission" date="2018-07" db="EMBL/GenBank/DDBJ databases">
        <title>Genome analysis of Larkinella rosea.</title>
        <authorList>
            <person name="Zhou Z."/>
            <person name="Wang G."/>
        </authorList>
    </citation>
    <scope>NUCLEOTIDE SEQUENCE [LARGE SCALE GENOMIC DNA]</scope>
    <source>
        <strain evidence="3">zzj9</strain>
    </source>
</reference>
<dbReference type="PROSITE" id="PS51819">
    <property type="entry name" value="VOC"/>
    <property type="match status" value="1"/>
</dbReference>